<sequence>MSKINELRARRAKTWEQTKAFLDSHRSDKGVLSAEDTTTYEKMEQEIVDLGREIERQERLDAFERELNTPVNTPITQKPDTAKVDTKTGRASDTYKKAFWAQTRTKGGILTAEIRNALQGGVDSEGGYLVPDEFEQTLVQSLSAENVVRSLAHVITTASGSHKIPIVATKGTAAWVDEEGTIPEGDDAFGQQLIGAHKVATMIKVSEELLNDSAFDLEAYFRTEFARRIGNKEEEAFLTGDGSGKPTGIFNATGGGQLGVTAASATAITADELIDLFYSLNSAYRKNAVWLLNDSTMKNIRKLKDSNGQYLWQPALHEGGFDTLLGKRIYTSPYAPELAAGQKTVAFGDFNYYWIGDRLGITFKRLNERFAETGQIGFIASKRLDGKLILPEAIKVLQQKGTASSGT</sequence>
<name>A0A8S5MMZ4_9CAUD</name>
<dbReference type="Pfam" id="PF05065">
    <property type="entry name" value="Phage_capsid"/>
    <property type="match status" value="1"/>
</dbReference>
<dbReference type="InterPro" id="IPR054612">
    <property type="entry name" value="Phage_capsid-like_C"/>
</dbReference>
<dbReference type="InterPro" id="IPR024455">
    <property type="entry name" value="Phage_capsid"/>
</dbReference>
<dbReference type="GO" id="GO:0044423">
    <property type="term" value="C:virion component"/>
    <property type="evidence" value="ECO:0007669"/>
    <property type="project" value="UniProtKB-KW"/>
</dbReference>
<evidence type="ECO:0000256" key="2">
    <source>
        <dbReference type="ARBA" id="ARBA00022844"/>
    </source>
</evidence>
<accession>A0A8S5MMZ4</accession>
<dbReference type="NCBIfam" id="TIGR01554">
    <property type="entry name" value="major_cap_HK97"/>
    <property type="match status" value="1"/>
</dbReference>
<organism evidence="4">
    <name type="scientific">Siphoviridae sp. ct89Z21</name>
    <dbReference type="NCBI Taxonomy" id="2826168"/>
    <lineage>
        <taxon>Viruses</taxon>
        <taxon>Duplodnaviria</taxon>
        <taxon>Heunggongvirae</taxon>
        <taxon>Uroviricota</taxon>
        <taxon>Caudoviricetes</taxon>
    </lineage>
</organism>
<keyword evidence="2" id="KW-0946">Virion</keyword>
<dbReference type="SUPFAM" id="SSF56563">
    <property type="entry name" value="Major capsid protein gp5"/>
    <property type="match status" value="1"/>
</dbReference>
<feature type="domain" description="Phage capsid-like C-terminal" evidence="3">
    <location>
        <begin position="126"/>
        <end position="398"/>
    </location>
</feature>
<evidence type="ECO:0000259" key="3">
    <source>
        <dbReference type="Pfam" id="PF05065"/>
    </source>
</evidence>
<dbReference type="Gene3D" id="3.30.2400.10">
    <property type="entry name" value="Major capsid protein gp5"/>
    <property type="match status" value="1"/>
</dbReference>
<comment type="subcellular location">
    <subcellularLocation>
        <location evidence="1">Virion</location>
    </subcellularLocation>
</comment>
<dbReference type="EMBL" id="BK014939">
    <property type="protein sequence ID" value="DAD83608.1"/>
    <property type="molecule type" value="Genomic_DNA"/>
</dbReference>
<evidence type="ECO:0000313" key="4">
    <source>
        <dbReference type="EMBL" id="DAD83608.1"/>
    </source>
</evidence>
<protein>
    <submittedName>
        <fullName evidence="4">Major capsid protein</fullName>
    </submittedName>
</protein>
<proteinExistence type="predicted"/>
<dbReference type="Gene3D" id="3.30.2320.10">
    <property type="entry name" value="hypothetical protein PF0899 domain"/>
    <property type="match status" value="1"/>
</dbReference>
<reference evidence="4" key="1">
    <citation type="journal article" date="2021" name="Proc. Natl. Acad. Sci. U.S.A.">
        <title>A Catalog of Tens of Thousands of Viruses from Human Metagenomes Reveals Hidden Associations with Chronic Diseases.</title>
        <authorList>
            <person name="Tisza M.J."/>
            <person name="Buck C.B."/>
        </authorList>
    </citation>
    <scope>NUCLEOTIDE SEQUENCE</scope>
    <source>
        <strain evidence="4">Ct89Z21</strain>
    </source>
</reference>
<evidence type="ECO:0000256" key="1">
    <source>
        <dbReference type="ARBA" id="ARBA00004328"/>
    </source>
</evidence>